<dbReference type="AlphaFoldDB" id="A0A543B1U4"/>
<dbReference type="InterPro" id="IPR009430">
    <property type="entry name" value="GvpL/GvpF"/>
</dbReference>
<dbReference type="InParanoid" id="A0A543B1U4"/>
<dbReference type="EMBL" id="VFOW01000001">
    <property type="protein sequence ID" value="TQL78815.1"/>
    <property type="molecule type" value="Genomic_DNA"/>
</dbReference>
<comment type="similarity">
    <text evidence="3">Belongs to the gas vesicle GvpF/GvpL family.</text>
</comment>
<evidence type="ECO:0000313" key="4">
    <source>
        <dbReference type="EMBL" id="TQL78815.1"/>
    </source>
</evidence>
<name>A0A543B1U4_9ACTN</name>
<organism evidence="4 5">
    <name type="scientific">Stackebrandtia endophytica</name>
    <dbReference type="NCBI Taxonomy" id="1496996"/>
    <lineage>
        <taxon>Bacteria</taxon>
        <taxon>Bacillati</taxon>
        <taxon>Actinomycetota</taxon>
        <taxon>Actinomycetes</taxon>
        <taxon>Glycomycetales</taxon>
        <taxon>Glycomycetaceae</taxon>
        <taxon>Stackebrandtia</taxon>
    </lineage>
</organism>
<gene>
    <name evidence="4" type="ORF">FB566_4410</name>
</gene>
<dbReference type="PANTHER" id="PTHR36852:SF1">
    <property type="entry name" value="PROTEIN GVPL 2"/>
    <property type="match status" value="1"/>
</dbReference>
<accession>A0A543B1U4</accession>
<dbReference type="Proteomes" id="UP000317043">
    <property type="component" value="Unassembled WGS sequence"/>
</dbReference>
<evidence type="ECO:0000256" key="1">
    <source>
        <dbReference type="ARBA" id="ARBA00022987"/>
    </source>
</evidence>
<evidence type="ECO:0000313" key="5">
    <source>
        <dbReference type="Proteomes" id="UP000317043"/>
    </source>
</evidence>
<sequence length="259" mass="28463">MTNDREAVWLYAVIHRGAPEWARDLTGVGGGRMRTVTAAGLTALVETVTQAEFGEQVLPTRLEDMETLATIARTHDAVVETAVRHTTTVPMRLATMYFDDAGVERMLAEHRTEFNQVLDLIEGCAEWGVKGYVCDPTPQPQRTNSTVPSGGGAAYLRRRREQLATKNATENLAYERAESIHTSLSRFAKLHRRHQPQDAKLTGADTPMVLNGAYLVPHQHTEEFGAAVSELTEKPSGVRLELTGPWPAYSFARGPGAPV</sequence>
<dbReference type="PANTHER" id="PTHR36852">
    <property type="entry name" value="PROTEIN GVPL 2"/>
    <property type="match status" value="1"/>
</dbReference>
<proteinExistence type="inferred from homology"/>
<comment type="subcellular location">
    <subcellularLocation>
        <location evidence="2">Gas vesicle</location>
    </subcellularLocation>
</comment>
<dbReference type="GO" id="GO:0031411">
    <property type="term" value="C:gas vesicle"/>
    <property type="evidence" value="ECO:0007669"/>
    <property type="project" value="UniProtKB-SubCell"/>
</dbReference>
<keyword evidence="1" id="KW-0304">Gas vesicle</keyword>
<dbReference type="GO" id="GO:0031412">
    <property type="term" value="P:gas vesicle organization"/>
    <property type="evidence" value="ECO:0007669"/>
    <property type="project" value="InterPro"/>
</dbReference>
<dbReference type="OrthoDB" id="146444at2"/>
<dbReference type="Pfam" id="PF06386">
    <property type="entry name" value="GvpL_GvpF"/>
    <property type="match status" value="1"/>
</dbReference>
<comment type="caution">
    <text evidence="4">The sequence shown here is derived from an EMBL/GenBank/DDBJ whole genome shotgun (WGS) entry which is preliminary data.</text>
</comment>
<keyword evidence="5" id="KW-1185">Reference proteome</keyword>
<evidence type="ECO:0000256" key="2">
    <source>
        <dbReference type="ARBA" id="ARBA00035108"/>
    </source>
</evidence>
<evidence type="ECO:0000256" key="3">
    <source>
        <dbReference type="ARBA" id="ARBA00035643"/>
    </source>
</evidence>
<reference evidence="4 5" key="1">
    <citation type="submission" date="2019-06" db="EMBL/GenBank/DDBJ databases">
        <title>Sequencing the genomes of 1000 actinobacteria strains.</title>
        <authorList>
            <person name="Klenk H.-P."/>
        </authorList>
    </citation>
    <scope>NUCLEOTIDE SEQUENCE [LARGE SCALE GENOMIC DNA]</scope>
    <source>
        <strain evidence="4 5">DSM 45928</strain>
    </source>
</reference>
<protein>
    <submittedName>
        <fullName evidence="4">Gas vesicle protein GvpL/GvpF</fullName>
    </submittedName>
</protein>
<dbReference type="RefSeq" id="WP_142043658.1">
    <property type="nucleotide sequence ID" value="NZ_JBHTGS010000002.1"/>
</dbReference>